<dbReference type="GO" id="GO:0016020">
    <property type="term" value="C:membrane"/>
    <property type="evidence" value="ECO:0007669"/>
    <property type="project" value="InterPro"/>
</dbReference>
<keyword evidence="1" id="KW-1133">Transmembrane helix</keyword>
<protein>
    <recommendedName>
        <fullName evidence="4">MerC mercury resistance protein</fullName>
    </recommendedName>
</protein>
<dbReference type="Proteomes" id="UP000191680">
    <property type="component" value="Unassembled WGS sequence"/>
</dbReference>
<evidence type="ECO:0000256" key="1">
    <source>
        <dbReference type="SAM" id="Phobius"/>
    </source>
</evidence>
<proteinExistence type="predicted"/>
<feature type="transmembrane region" description="Helical" evidence="1">
    <location>
        <begin position="100"/>
        <end position="116"/>
    </location>
</feature>
<dbReference type="GO" id="GO:0015097">
    <property type="term" value="F:mercury ion transmembrane transporter activity"/>
    <property type="evidence" value="ECO:0007669"/>
    <property type="project" value="InterPro"/>
</dbReference>
<keyword evidence="3" id="KW-1185">Reference proteome</keyword>
<dbReference type="RefSeq" id="WP_080319550.1">
    <property type="nucleotide sequence ID" value="NZ_MTBC01000009.1"/>
</dbReference>
<feature type="transmembrane region" description="Helical" evidence="1">
    <location>
        <begin position="12"/>
        <end position="32"/>
    </location>
</feature>
<reference evidence="2 3" key="1">
    <citation type="submission" date="2016-12" db="EMBL/GenBank/DDBJ databases">
        <authorList>
            <person name="Song W.-J."/>
            <person name="Kurnit D.M."/>
        </authorList>
    </citation>
    <scope>NUCLEOTIDE SEQUENCE [LARGE SCALE GENOMIC DNA]</scope>
    <source>
        <strain evidence="2 3">HSG9</strain>
    </source>
</reference>
<feature type="transmembrane region" description="Helical" evidence="1">
    <location>
        <begin position="44"/>
        <end position="64"/>
    </location>
</feature>
<gene>
    <name evidence="2" type="ORF">BUL40_12660</name>
</gene>
<feature type="transmembrane region" description="Helical" evidence="1">
    <location>
        <begin position="71"/>
        <end position="88"/>
    </location>
</feature>
<dbReference type="EMBL" id="MTBC01000009">
    <property type="protein sequence ID" value="OQD41961.1"/>
    <property type="molecule type" value="Genomic_DNA"/>
</dbReference>
<comment type="caution">
    <text evidence="2">The sequence shown here is derived from an EMBL/GenBank/DDBJ whole genome shotgun (WGS) entry which is preliminary data.</text>
</comment>
<evidence type="ECO:0000313" key="2">
    <source>
        <dbReference type="EMBL" id="OQD41961.1"/>
    </source>
</evidence>
<organism evidence="2 3">
    <name type="scientific">Croceivirga radicis</name>
    <dbReference type="NCBI Taxonomy" id="1929488"/>
    <lineage>
        <taxon>Bacteria</taxon>
        <taxon>Pseudomonadati</taxon>
        <taxon>Bacteroidota</taxon>
        <taxon>Flavobacteriia</taxon>
        <taxon>Flavobacteriales</taxon>
        <taxon>Flavobacteriaceae</taxon>
        <taxon>Croceivirga</taxon>
    </lineage>
</organism>
<dbReference type="OrthoDB" id="1274419at2"/>
<dbReference type="AlphaFoldDB" id="A0A1V6LP49"/>
<keyword evidence="1" id="KW-0472">Membrane</keyword>
<name>A0A1V6LP49_9FLAO</name>
<dbReference type="InterPro" id="IPR004891">
    <property type="entry name" value="Mercury-R_MerC"/>
</dbReference>
<dbReference type="Pfam" id="PF03203">
    <property type="entry name" value="MerC"/>
    <property type="match status" value="1"/>
</dbReference>
<sequence>MNITLKKPDTLGALASALCLVHCIATPFLFLLPIGIESGVVPNWWKQLDIFFLIISFLAVFQATKTTAAPRIKPALWLSWFALTFLLLNEKFEGFPLPEIATYVVAISLVILHLYNRKYCQCKTDTCCTKNG</sequence>
<accession>A0A1V6LP49</accession>
<evidence type="ECO:0008006" key="4">
    <source>
        <dbReference type="Google" id="ProtNLM"/>
    </source>
</evidence>
<keyword evidence="1" id="KW-0812">Transmembrane</keyword>
<evidence type="ECO:0000313" key="3">
    <source>
        <dbReference type="Proteomes" id="UP000191680"/>
    </source>
</evidence>